<dbReference type="InterPro" id="IPR006058">
    <property type="entry name" value="2Fe2S_fd_BS"/>
</dbReference>
<dbReference type="SUPFAM" id="SSF63380">
    <property type="entry name" value="Riboflavin synthase domain-like"/>
    <property type="match status" value="1"/>
</dbReference>
<dbReference type="InterPro" id="IPR000253">
    <property type="entry name" value="FHA_dom"/>
</dbReference>
<dbReference type="Pfam" id="PF00970">
    <property type="entry name" value="FAD_binding_6"/>
    <property type="match status" value="1"/>
</dbReference>
<dbReference type="SUPFAM" id="SSF52343">
    <property type="entry name" value="Ferredoxin reductase-like, C-terminal NADP-linked domain"/>
    <property type="match status" value="1"/>
</dbReference>
<dbReference type="CDD" id="cd00207">
    <property type="entry name" value="fer2"/>
    <property type="match status" value="1"/>
</dbReference>
<feature type="domain" description="FHA" evidence="10">
    <location>
        <begin position="29"/>
        <end position="78"/>
    </location>
</feature>
<evidence type="ECO:0000259" key="12">
    <source>
        <dbReference type="PROSITE" id="PS51384"/>
    </source>
</evidence>
<dbReference type="SMART" id="SM00240">
    <property type="entry name" value="FHA"/>
    <property type="match status" value="1"/>
</dbReference>
<dbReference type="SUPFAM" id="SSF54292">
    <property type="entry name" value="2Fe-2S ferredoxin-like"/>
    <property type="match status" value="1"/>
</dbReference>
<proteinExistence type="predicted"/>
<protein>
    <recommendedName>
        <fullName evidence="2">Ferredoxin--NADP reductase</fullName>
    </recommendedName>
</protein>
<dbReference type="GO" id="GO:0051537">
    <property type="term" value="F:2 iron, 2 sulfur cluster binding"/>
    <property type="evidence" value="ECO:0007669"/>
    <property type="project" value="UniProtKB-KW"/>
</dbReference>
<dbReference type="Pfam" id="PF00498">
    <property type="entry name" value="FHA"/>
    <property type="match status" value="1"/>
</dbReference>
<keyword evidence="7" id="KW-0560">Oxidoreductase</keyword>
<dbReference type="Gene3D" id="2.60.200.20">
    <property type="match status" value="1"/>
</dbReference>
<dbReference type="PANTHER" id="PTHR47354:SF6">
    <property type="entry name" value="NADH OXIDOREDUCTASE HCR"/>
    <property type="match status" value="1"/>
</dbReference>
<sequence length="518" mass="57271">MLKVKVVNYQTGKFRQRELEPAKDNKFEWLIGRKADCDLVLNSPEVSRVHGKIVWQQGQYFFTDLGSTDGSRVNNEELEVNCNYLLKEDDLIRVGNFIVAIEKIARQVSVPPQAHNGAAKLAHSLGEGTSPGSLVNSSSKSNGGDLIVRCQQIIDETSDVKTFRFVAEPPTLFNYQPGQFVNLELEIDGKRVVRSYSISSPPSRPSSLEITVKRVPAPTDTPNVPPGLVSNWLHDNLQVGSKIKLLGGAMGKFTCTFNPPHKLLMISAGSGITPMLSMSKWLYDTARDCDLVFFHNARSADDIIMRQELEMLASRQPNFRLAVSITRPQLGSPWLGFMGRLDEAMLQNIAPDFRERTVYVCGPNGFMAAVKQMLSALNFPMDNYHEESFGGGKKKSKKSAPSYVQLPAIDKDIDKVTAPNREQSFTSIPSSSPKVFFSQSGQEFDCDEEESILDVAEQQGVAIRSGCRQGVCGVCKKRKLEGEIRYEGEPDGLDESDRNEGLILTCIASPIGRVAIEA</sequence>
<dbReference type="PROSITE" id="PS50006">
    <property type="entry name" value="FHA_DOMAIN"/>
    <property type="match status" value="1"/>
</dbReference>
<evidence type="ECO:0000256" key="3">
    <source>
        <dbReference type="ARBA" id="ARBA00022630"/>
    </source>
</evidence>
<dbReference type="InterPro" id="IPR001041">
    <property type="entry name" value="2Fe-2S_ferredoxin-type"/>
</dbReference>
<dbReference type="Proteomes" id="UP000320055">
    <property type="component" value="Unassembled WGS sequence"/>
</dbReference>
<evidence type="ECO:0000256" key="9">
    <source>
        <dbReference type="ARBA" id="ARBA00023014"/>
    </source>
</evidence>
<dbReference type="InterPro" id="IPR050415">
    <property type="entry name" value="MRET"/>
</dbReference>
<dbReference type="InterPro" id="IPR001709">
    <property type="entry name" value="Flavoprot_Pyr_Nucl_cyt_Rdtase"/>
</dbReference>
<evidence type="ECO:0000256" key="2">
    <source>
        <dbReference type="ARBA" id="ARBA00013903"/>
    </source>
</evidence>
<feature type="domain" description="2Fe-2S ferredoxin-type" evidence="11">
    <location>
        <begin position="433"/>
        <end position="518"/>
    </location>
</feature>
<evidence type="ECO:0000256" key="4">
    <source>
        <dbReference type="ARBA" id="ARBA00022714"/>
    </source>
</evidence>
<dbReference type="PROSITE" id="PS51384">
    <property type="entry name" value="FAD_FR"/>
    <property type="match status" value="1"/>
</dbReference>
<evidence type="ECO:0000313" key="13">
    <source>
        <dbReference type="EMBL" id="VEP17763.1"/>
    </source>
</evidence>
<dbReference type="PANTHER" id="PTHR47354">
    <property type="entry name" value="NADH OXIDOREDUCTASE HCR"/>
    <property type="match status" value="1"/>
</dbReference>
<reference evidence="13 14" key="1">
    <citation type="submission" date="2019-01" db="EMBL/GenBank/DDBJ databases">
        <authorList>
            <person name="Brito A."/>
        </authorList>
    </citation>
    <scope>NUCLEOTIDE SEQUENCE [LARGE SCALE GENOMIC DNA]</scope>
    <source>
        <strain evidence="13">1</strain>
    </source>
</reference>
<dbReference type="Pfam" id="PF00111">
    <property type="entry name" value="Fer2"/>
    <property type="match status" value="1"/>
</dbReference>
<dbReference type="InterPro" id="IPR008333">
    <property type="entry name" value="Cbr1-like_FAD-bd_dom"/>
</dbReference>
<dbReference type="AlphaFoldDB" id="A0A563W2J7"/>
<name>A0A563W2J7_9CYAN</name>
<feature type="domain" description="FAD-binding FR-type" evidence="12">
    <location>
        <begin position="143"/>
        <end position="256"/>
    </location>
</feature>
<evidence type="ECO:0000256" key="6">
    <source>
        <dbReference type="ARBA" id="ARBA00022827"/>
    </source>
</evidence>
<evidence type="ECO:0000259" key="11">
    <source>
        <dbReference type="PROSITE" id="PS51085"/>
    </source>
</evidence>
<gene>
    <name evidence="13" type="ORF">H1P_6400004</name>
</gene>
<keyword evidence="4" id="KW-0001">2Fe-2S</keyword>
<dbReference type="PROSITE" id="PS00197">
    <property type="entry name" value="2FE2S_FER_1"/>
    <property type="match status" value="1"/>
</dbReference>
<dbReference type="InterPro" id="IPR008984">
    <property type="entry name" value="SMAD_FHA_dom_sf"/>
</dbReference>
<dbReference type="EMBL" id="CAACVJ010000602">
    <property type="protein sequence ID" value="VEP17763.1"/>
    <property type="molecule type" value="Genomic_DNA"/>
</dbReference>
<organism evidence="13 14">
    <name type="scientific">Hyella patelloides LEGE 07179</name>
    <dbReference type="NCBI Taxonomy" id="945734"/>
    <lineage>
        <taxon>Bacteria</taxon>
        <taxon>Bacillati</taxon>
        <taxon>Cyanobacteriota</taxon>
        <taxon>Cyanophyceae</taxon>
        <taxon>Pleurocapsales</taxon>
        <taxon>Hyellaceae</taxon>
        <taxon>Hyella</taxon>
    </lineage>
</organism>
<comment type="cofactor">
    <cofactor evidence="1">
        <name>FAD</name>
        <dbReference type="ChEBI" id="CHEBI:57692"/>
    </cofactor>
</comment>
<keyword evidence="14" id="KW-1185">Reference proteome</keyword>
<dbReference type="InterPro" id="IPR036010">
    <property type="entry name" value="2Fe-2S_ferredoxin-like_sf"/>
</dbReference>
<dbReference type="GO" id="GO:0016491">
    <property type="term" value="F:oxidoreductase activity"/>
    <property type="evidence" value="ECO:0007669"/>
    <property type="project" value="UniProtKB-KW"/>
</dbReference>
<dbReference type="RefSeq" id="WP_144876167.1">
    <property type="nucleotide sequence ID" value="NZ_LR214372.1"/>
</dbReference>
<keyword evidence="5" id="KW-0479">Metal-binding</keyword>
<dbReference type="OrthoDB" id="9801223at2"/>
<dbReference type="PROSITE" id="PS51085">
    <property type="entry name" value="2FE2S_FER_2"/>
    <property type="match status" value="1"/>
</dbReference>
<dbReference type="Gene3D" id="2.40.30.10">
    <property type="entry name" value="Translation factors"/>
    <property type="match status" value="1"/>
</dbReference>
<dbReference type="InterPro" id="IPR017938">
    <property type="entry name" value="Riboflavin_synthase-like_b-brl"/>
</dbReference>
<keyword evidence="6" id="KW-0274">FAD</keyword>
<keyword evidence="9" id="KW-0411">Iron-sulfur</keyword>
<evidence type="ECO:0000313" key="14">
    <source>
        <dbReference type="Proteomes" id="UP000320055"/>
    </source>
</evidence>
<dbReference type="PRINTS" id="PR00371">
    <property type="entry name" value="FPNCR"/>
</dbReference>
<accession>A0A563W2J7</accession>
<evidence type="ECO:0000259" key="10">
    <source>
        <dbReference type="PROSITE" id="PS50006"/>
    </source>
</evidence>
<dbReference type="InterPro" id="IPR012675">
    <property type="entry name" value="Beta-grasp_dom_sf"/>
</dbReference>
<evidence type="ECO:0000256" key="8">
    <source>
        <dbReference type="ARBA" id="ARBA00023004"/>
    </source>
</evidence>
<dbReference type="InterPro" id="IPR001433">
    <property type="entry name" value="OxRdtase_FAD/NAD-bd"/>
</dbReference>
<keyword evidence="3" id="KW-0285">Flavoprotein</keyword>
<dbReference type="PRINTS" id="PR00406">
    <property type="entry name" value="CYTB5RDTASE"/>
</dbReference>
<dbReference type="InterPro" id="IPR039261">
    <property type="entry name" value="FNR_nucleotide-bd"/>
</dbReference>
<dbReference type="GO" id="GO:0046872">
    <property type="term" value="F:metal ion binding"/>
    <property type="evidence" value="ECO:0007669"/>
    <property type="project" value="UniProtKB-KW"/>
</dbReference>
<keyword evidence="8" id="KW-0408">Iron</keyword>
<evidence type="ECO:0000256" key="1">
    <source>
        <dbReference type="ARBA" id="ARBA00001974"/>
    </source>
</evidence>
<dbReference type="InterPro" id="IPR017927">
    <property type="entry name" value="FAD-bd_FR_type"/>
</dbReference>
<evidence type="ECO:0000256" key="7">
    <source>
        <dbReference type="ARBA" id="ARBA00023002"/>
    </source>
</evidence>
<dbReference type="CDD" id="cd06215">
    <property type="entry name" value="FNR_iron_sulfur_binding_1"/>
    <property type="match status" value="1"/>
</dbReference>
<dbReference type="CDD" id="cd00060">
    <property type="entry name" value="FHA"/>
    <property type="match status" value="1"/>
</dbReference>
<dbReference type="Gene3D" id="3.10.20.30">
    <property type="match status" value="1"/>
</dbReference>
<evidence type="ECO:0000256" key="5">
    <source>
        <dbReference type="ARBA" id="ARBA00022723"/>
    </source>
</evidence>
<dbReference type="Pfam" id="PF00175">
    <property type="entry name" value="NAD_binding_1"/>
    <property type="match status" value="1"/>
</dbReference>
<dbReference type="SUPFAM" id="SSF49879">
    <property type="entry name" value="SMAD/FHA domain"/>
    <property type="match status" value="1"/>
</dbReference>
<dbReference type="Gene3D" id="3.40.50.80">
    <property type="entry name" value="Nucleotide-binding domain of ferredoxin-NADP reductase (FNR) module"/>
    <property type="match status" value="1"/>
</dbReference>